<evidence type="ECO:0000256" key="4">
    <source>
        <dbReference type="ARBA" id="ARBA00022729"/>
    </source>
</evidence>
<sequence precursor="true">MKHILCALSFLLIVANAAAVESKPPNIVLILSDDQGYTDYGFMGHPEIETPSLDKLAKESALFRRGYVPTALCRPSLMTLITGLYSHQNLTTGNDPANTAANKAHAQKAGKDAKELLISHIDKTGSLPKWLKERGYVSHQSGKWWEGSYQRGGFTEGMTAGYPNPRGRHGDAGLKIGREGLDPVLDFIDRSVKDEKPFFVWYAPFMPHTPHTPPARLLEKYKAKGVHERIAKYYAMCEWFDETCGTLINHIDDSGIKENTLVFYICDNGWIQSEKGSYAMRSKRSPNEHGTRTPIMFRWPGTIPALDRPELCSSIDFVPTVLAAAGATGPHDFPGLNLLPELKSGKAIERETLFGESFAHDIADIQNLQASLLYRWVIKGDHKLLLTYDGQPGKMKYPPTSGEPQLYNLKLDPKEENNLASRNAERVIQLSELLNEWYIPDQRQVGKFTSSAPKAGKPKQEPRG</sequence>
<dbReference type="OrthoDB" id="246867at2"/>
<evidence type="ECO:0000256" key="6">
    <source>
        <dbReference type="ARBA" id="ARBA00022837"/>
    </source>
</evidence>
<evidence type="ECO:0000256" key="7">
    <source>
        <dbReference type="SAM" id="SignalP"/>
    </source>
</evidence>
<dbReference type="Pfam" id="PF00884">
    <property type="entry name" value="Sulfatase"/>
    <property type="match status" value="1"/>
</dbReference>
<evidence type="ECO:0000256" key="2">
    <source>
        <dbReference type="ARBA" id="ARBA00008779"/>
    </source>
</evidence>
<dbReference type="InterPro" id="IPR000917">
    <property type="entry name" value="Sulfatase_N"/>
</dbReference>
<evidence type="ECO:0000259" key="8">
    <source>
        <dbReference type="Pfam" id="PF00884"/>
    </source>
</evidence>
<feature type="signal peptide" evidence="7">
    <location>
        <begin position="1"/>
        <end position="17"/>
    </location>
</feature>
<keyword evidence="3" id="KW-0479">Metal-binding</keyword>
<organism evidence="9 10">
    <name type="scientific">Stieleria bergensis</name>
    <dbReference type="NCBI Taxonomy" id="2528025"/>
    <lineage>
        <taxon>Bacteria</taxon>
        <taxon>Pseudomonadati</taxon>
        <taxon>Planctomycetota</taxon>
        <taxon>Planctomycetia</taxon>
        <taxon>Pirellulales</taxon>
        <taxon>Pirellulaceae</taxon>
        <taxon>Stieleria</taxon>
    </lineage>
</organism>
<dbReference type="EMBL" id="CP036272">
    <property type="protein sequence ID" value="QDT59375.1"/>
    <property type="molecule type" value="Genomic_DNA"/>
</dbReference>
<gene>
    <name evidence="9" type="ORF">SV7mr_18820</name>
</gene>
<dbReference type="PANTHER" id="PTHR42693">
    <property type="entry name" value="ARYLSULFATASE FAMILY MEMBER"/>
    <property type="match status" value="1"/>
</dbReference>
<dbReference type="SUPFAM" id="SSF53649">
    <property type="entry name" value="Alkaline phosphatase-like"/>
    <property type="match status" value="1"/>
</dbReference>
<evidence type="ECO:0000313" key="10">
    <source>
        <dbReference type="Proteomes" id="UP000315003"/>
    </source>
</evidence>
<accession>A0A517STC2</accession>
<keyword evidence="6" id="KW-0106">Calcium</keyword>
<comment type="similarity">
    <text evidence="2">Belongs to the sulfatase family.</text>
</comment>
<keyword evidence="4 7" id="KW-0732">Signal</keyword>
<dbReference type="InterPro" id="IPR017850">
    <property type="entry name" value="Alkaline_phosphatase_core_sf"/>
</dbReference>
<dbReference type="CDD" id="cd16027">
    <property type="entry name" value="SGSH"/>
    <property type="match status" value="1"/>
</dbReference>
<proteinExistence type="inferred from homology"/>
<keyword evidence="5 9" id="KW-0378">Hydrolase</keyword>
<name>A0A517STC2_9BACT</name>
<evidence type="ECO:0000256" key="1">
    <source>
        <dbReference type="ARBA" id="ARBA00001913"/>
    </source>
</evidence>
<evidence type="ECO:0000313" key="9">
    <source>
        <dbReference type="EMBL" id="QDT59375.1"/>
    </source>
</evidence>
<dbReference type="Proteomes" id="UP000315003">
    <property type="component" value="Chromosome"/>
</dbReference>
<dbReference type="GO" id="GO:0046872">
    <property type="term" value="F:metal ion binding"/>
    <property type="evidence" value="ECO:0007669"/>
    <property type="project" value="UniProtKB-KW"/>
</dbReference>
<dbReference type="EC" id="3.1.6.1" evidence="9"/>
<dbReference type="AlphaFoldDB" id="A0A517STC2"/>
<dbReference type="PANTHER" id="PTHR42693:SF42">
    <property type="entry name" value="ARYLSULFATASE G"/>
    <property type="match status" value="1"/>
</dbReference>
<feature type="chain" id="PRO_5021808057" evidence="7">
    <location>
        <begin position="18"/>
        <end position="464"/>
    </location>
</feature>
<dbReference type="RefSeq" id="WP_145271216.1">
    <property type="nucleotide sequence ID" value="NZ_CP036272.1"/>
</dbReference>
<evidence type="ECO:0000256" key="3">
    <source>
        <dbReference type="ARBA" id="ARBA00022723"/>
    </source>
</evidence>
<dbReference type="Gene3D" id="3.30.1120.10">
    <property type="match status" value="1"/>
</dbReference>
<protein>
    <submittedName>
        <fullName evidence="9">Arylsulfatase</fullName>
        <ecNumber evidence="9">3.1.6.1</ecNumber>
    </submittedName>
</protein>
<evidence type="ECO:0000256" key="5">
    <source>
        <dbReference type="ARBA" id="ARBA00022801"/>
    </source>
</evidence>
<dbReference type="InterPro" id="IPR050738">
    <property type="entry name" value="Sulfatase"/>
</dbReference>
<comment type="cofactor">
    <cofactor evidence="1">
        <name>Ca(2+)</name>
        <dbReference type="ChEBI" id="CHEBI:29108"/>
    </cofactor>
</comment>
<feature type="domain" description="Sulfatase N-terminal" evidence="8">
    <location>
        <begin position="25"/>
        <end position="327"/>
    </location>
</feature>
<reference evidence="9 10" key="1">
    <citation type="submission" date="2019-02" db="EMBL/GenBank/DDBJ databases">
        <title>Deep-cultivation of Planctomycetes and their phenomic and genomic characterization uncovers novel biology.</title>
        <authorList>
            <person name="Wiegand S."/>
            <person name="Jogler M."/>
            <person name="Boedeker C."/>
            <person name="Pinto D."/>
            <person name="Vollmers J."/>
            <person name="Rivas-Marin E."/>
            <person name="Kohn T."/>
            <person name="Peeters S.H."/>
            <person name="Heuer A."/>
            <person name="Rast P."/>
            <person name="Oberbeckmann S."/>
            <person name="Bunk B."/>
            <person name="Jeske O."/>
            <person name="Meyerdierks A."/>
            <person name="Storesund J.E."/>
            <person name="Kallscheuer N."/>
            <person name="Luecker S."/>
            <person name="Lage O.M."/>
            <person name="Pohl T."/>
            <person name="Merkel B.J."/>
            <person name="Hornburger P."/>
            <person name="Mueller R.-W."/>
            <person name="Bruemmer F."/>
            <person name="Labrenz M."/>
            <person name="Spormann A.M."/>
            <person name="Op den Camp H."/>
            <person name="Overmann J."/>
            <person name="Amann R."/>
            <person name="Jetten M.S.M."/>
            <person name="Mascher T."/>
            <person name="Medema M.H."/>
            <person name="Devos D.P."/>
            <person name="Kaster A.-K."/>
            <person name="Ovreas L."/>
            <person name="Rohde M."/>
            <person name="Galperin M.Y."/>
            <person name="Jogler C."/>
        </authorList>
    </citation>
    <scope>NUCLEOTIDE SEQUENCE [LARGE SCALE GENOMIC DNA]</scope>
    <source>
        <strain evidence="9 10">SV_7m_r</strain>
    </source>
</reference>
<keyword evidence="10" id="KW-1185">Reference proteome</keyword>
<dbReference type="GO" id="GO:0004065">
    <property type="term" value="F:arylsulfatase activity"/>
    <property type="evidence" value="ECO:0007669"/>
    <property type="project" value="UniProtKB-EC"/>
</dbReference>
<dbReference type="Gene3D" id="3.40.720.10">
    <property type="entry name" value="Alkaline Phosphatase, subunit A"/>
    <property type="match status" value="1"/>
</dbReference>